<dbReference type="PANTHER" id="PTHR33231">
    <property type="entry name" value="30S RIBOSOMAL PROTEIN"/>
    <property type="match status" value="1"/>
</dbReference>
<dbReference type="AlphaFoldDB" id="A0A318JFS4"/>
<evidence type="ECO:0000256" key="2">
    <source>
        <dbReference type="ARBA" id="ARBA00038434"/>
    </source>
</evidence>
<dbReference type="InterPro" id="IPR003489">
    <property type="entry name" value="RHF/RaiA"/>
</dbReference>
<dbReference type="InterPro" id="IPR036567">
    <property type="entry name" value="RHF-like"/>
</dbReference>
<comment type="similarity">
    <text evidence="2">Belongs to the HPF/YfiA ribosome-associated protein family. Short HPF subfamily.</text>
</comment>
<dbReference type="InterPro" id="IPR050574">
    <property type="entry name" value="HPF/YfiA_ribosome-assoc"/>
</dbReference>
<name>A0A318JFS4_9NEIS</name>
<gene>
    <name evidence="6" type="ORF">DFR38_10875</name>
</gene>
<sequence length="107" mass="12197">MNLKVTGLHLEVTPALREFLESKLERVTRHVDHVIDVTVTLSVDKLVQKAEVNVHLSGKDIHVEATDSDMYAAIDLLMDKLDRQVLKHKEKQNEHRVTPQVQPEATL</sequence>
<dbReference type="FunFam" id="3.30.160.100:FF:000001">
    <property type="entry name" value="Ribosome hibernation promoting factor"/>
    <property type="match status" value="1"/>
</dbReference>
<comment type="subunit">
    <text evidence="3">Associates exclusively with 100S ribosomes, which are dimers of 70S ribosomes.</text>
</comment>
<dbReference type="Gene3D" id="3.30.160.100">
    <property type="entry name" value="Ribosome hibernation promotion factor-like"/>
    <property type="match status" value="1"/>
</dbReference>
<evidence type="ECO:0000256" key="3">
    <source>
        <dbReference type="ARBA" id="ARBA00038695"/>
    </source>
</evidence>
<dbReference type="EMBL" id="QJKC01000008">
    <property type="protein sequence ID" value="PXX47988.1"/>
    <property type="molecule type" value="Genomic_DNA"/>
</dbReference>
<reference evidence="6 7" key="1">
    <citation type="submission" date="2018-05" db="EMBL/GenBank/DDBJ databases">
        <title>Genomic Encyclopedia of Type Strains, Phase IV (KMG-IV): sequencing the most valuable type-strain genomes for metagenomic binning, comparative biology and taxonomic classification.</title>
        <authorList>
            <person name="Goeker M."/>
        </authorList>
    </citation>
    <scope>NUCLEOTIDE SEQUENCE [LARGE SCALE GENOMIC DNA]</scope>
    <source>
        <strain evidence="6 7">DSM 25134</strain>
    </source>
</reference>
<keyword evidence="7" id="KW-1185">Reference proteome</keyword>
<dbReference type="GO" id="GO:0045900">
    <property type="term" value="P:negative regulation of translational elongation"/>
    <property type="evidence" value="ECO:0007669"/>
    <property type="project" value="TreeGrafter"/>
</dbReference>
<keyword evidence="1" id="KW-0810">Translation regulation</keyword>
<proteinExistence type="inferred from homology"/>
<accession>A0A318JFS4</accession>
<evidence type="ECO:0000256" key="5">
    <source>
        <dbReference type="ARBA" id="ARBA00041319"/>
    </source>
</evidence>
<dbReference type="Proteomes" id="UP000248395">
    <property type="component" value="Unassembled WGS sequence"/>
</dbReference>
<protein>
    <recommendedName>
        <fullName evidence="4">Ribosome hibernation promoting factor</fullName>
    </recommendedName>
    <alternativeName>
        <fullName evidence="5">Hibernation factor HPF</fullName>
    </alternativeName>
</protein>
<dbReference type="PANTHER" id="PTHR33231:SF1">
    <property type="entry name" value="30S RIBOSOMAL PROTEIN"/>
    <property type="match status" value="1"/>
</dbReference>
<dbReference type="OrthoDB" id="9795980at2"/>
<dbReference type="SUPFAM" id="SSF69754">
    <property type="entry name" value="Ribosome binding protein Y (YfiA homologue)"/>
    <property type="match status" value="1"/>
</dbReference>
<dbReference type="RefSeq" id="WP_059287115.1">
    <property type="nucleotide sequence ID" value="NZ_LNQU01000150.1"/>
</dbReference>
<dbReference type="GO" id="GO:0043024">
    <property type="term" value="F:ribosomal small subunit binding"/>
    <property type="evidence" value="ECO:0007669"/>
    <property type="project" value="TreeGrafter"/>
</dbReference>
<dbReference type="Pfam" id="PF02482">
    <property type="entry name" value="Ribosomal_S30AE"/>
    <property type="match status" value="1"/>
</dbReference>
<dbReference type="NCBIfam" id="TIGR00741">
    <property type="entry name" value="yfiA"/>
    <property type="match status" value="1"/>
</dbReference>
<comment type="caution">
    <text evidence="6">The sequence shown here is derived from an EMBL/GenBank/DDBJ whole genome shotgun (WGS) entry which is preliminary data.</text>
</comment>
<evidence type="ECO:0000313" key="6">
    <source>
        <dbReference type="EMBL" id="PXX47988.1"/>
    </source>
</evidence>
<dbReference type="GO" id="GO:0022627">
    <property type="term" value="C:cytosolic small ribosomal subunit"/>
    <property type="evidence" value="ECO:0007669"/>
    <property type="project" value="TreeGrafter"/>
</dbReference>
<dbReference type="CDD" id="cd00552">
    <property type="entry name" value="RaiA"/>
    <property type="match status" value="1"/>
</dbReference>
<organism evidence="6 7">
    <name type="scientific">Aquitalea magnusonii</name>
    <dbReference type="NCBI Taxonomy" id="332411"/>
    <lineage>
        <taxon>Bacteria</taxon>
        <taxon>Pseudomonadati</taxon>
        <taxon>Pseudomonadota</taxon>
        <taxon>Betaproteobacteria</taxon>
        <taxon>Neisseriales</taxon>
        <taxon>Chromobacteriaceae</taxon>
        <taxon>Aquitalea</taxon>
    </lineage>
</organism>
<evidence type="ECO:0000313" key="7">
    <source>
        <dbReference type="Proteomes" id="UP000248395"/>
    </source>
</evidence>
<evidence type="ECO:0000256" key="1">
    <source>
        <dbReference type="ARBA" id="ARBA00022845"/>
    </source>
</evidence>
<evidence type="ECO:0000256" key="4">
    <source>
        <dbReference type="ARBA" id="ARBA00041148"/>
    </source>
</evidence>